<feature type="chain" id="PRO_5045920426" evidence="1">
    <location>
        <begin position="24"/>
        <end position="239"/>
    </location>
</feature>
<proteinExistence type="predicted"/>
<organism evidence="2 3">
    <name type="scientific">Hydrogenophaga laconesensis</name>
    <dbReference type="NCBI Taxonomy" id="1805971"/>
    <lineage>
        <taxon>Bacteria</taxon>
        <taxon>Pseudomonadati</taxon>
        <taxon>Pseudomonadota</taxon>
        <taxon>Betaproteobacteria</taxon>
        <taxon>Burkholderiales</taxon>
        <taxon>Comamonadaceae</taxon>
        <taxon>Hydrogenophaga</taxon>
    </lineage>
</organism>
<evidence type="ECO:0000313" key="3">
    <source>
        <dbReference type="Proteomes" id="UP001265550"/>
    </source>
</evidence>
<evidence type="ECO:0000313" key="2">
    <source>
        <dbReference type="EMBL" id="MDR7093998.1"/>
    </source>
</evidence>
<evidence type="ECO:0000256" key="1">
    <source>
        <dbReference type="SAM" id="SignalP"/>
    </source>
</evidence>
<keyword evidence="1" id="KW-0732">Signal</keyword>
<accession>A0ABU1V9K1</accession>
<keyword evidence="3" id="KW-1185">Reference proteome</keyword>
<reference evidence="2 3" key="1">
    <citation type="submission" date="2023-07" db="EMBL/GenBank/DDBJ databases">
        <title>Sorghum-associated microbial communities from plants grown in Nebraska, USA.</title>
        <authorList>
            <person name="Schachtman D."/>
        </authorList>
    </citation>
    <scope>NUCLEOTIDE SEQUENCE [LARGE SCALE GENOMIC DNA]</scope>
    <source>
        <strain evidence="2 3">BE240</strain>
    </source>
</reference>
<dbReference type="Proteomes" id="UP001265550">
    <property type="component" value="Unassembled WGS sequence"/>
</dbReference>
<dbReference type="PROSITE" id="PS51257">
    <property type="entry name" value="PROKAR_LIPOPROTEIN"/>
    <property type="match status" value="1"/>
</dbReference>
<comment type="caution">
    <text evidence="2">The sequence shown here is derived from an EMBL/GenBank/DDBJ whole genome shotgun (WGS) entry which is preliminary data.</text>
</comment>
<dbReference type="EMBL" id="JAVDWE010000004">
    <property type="protein sequence ID" value="MDR7093998.1"/>
    <property type="molecule type" value="Genomic_DNA"/>
</dbReference>
<feature type="signal peptide" evidence="1">
    <location>
        <begin position="1"/>
        <end position="23"/>
    </location>
</feature>
<dbReference type="RefSeq" id="WP_204733279.1">
    <property type="nucleotide sequence ID" value="NZ_JAVDWE010000004.1"/>
</dbReference>
<gene>
    <name evidence="2" type="ORF">J2X09_001736</name>
</gene>
<sequence>MTHTKKLLVVWVVGAACALPAYAQLGEAPMPRAAAQAQAGPTLEQTKQWIADKLQEVGWLKVDKRSSYEGMRFDTYAVRYVAHFPADDECRFNVAQIERVNITGGLSSSSGDRVLPETMDGMLGDIAEEALPGGDIGTVNGNQLLRRVNTMGYTRPEDPKARVLLQGSYKDIVPLIAVSGKPDTRRATDRMSFAALGDEVLANRLASAFAHAGRLCRPIEAARRMTERAKSEKKPGELF</sequence>
<name>A0ABU1V9K1_9BURK</name>
<protein>
    <submittedName>
        <fullName evidence="2">Uncharacterized protein</fullName>
    </submittedName>
</protein>